<dbReference type="STRING" id="660470.Theba_0809"/>
<keyword evidence="1" id="KW-1133">Transmembrane helix</keyword>
<sequence precursor="true">MIWLLLIVPALFFDLGFGDLIPLYPIYLTLLVFLPTRNVAFALSLALLLSWIVGIALSGIGMVIALAIILVISAVAFQDRYRTPSFGALVAAAIGITGVCFAGTGFGVLFPFFATFLILRRLSVED</sequence>
<dbReference type="GeneID" id="87106650"/>
<gene>
    <name evidence="2" type="ORF">Theba_0809</name>
</gene>
<dbReference type="EMBL" id="CP003532">
    <property type="protein sequence ID" value="AFK06523.1"/>
    <property type="molecule type" value="Genomic_DNA"/>
</dbReference>
<keyword evidence="3" id="KW-1185">Reference proteome</keyword>
<feature type="transmembrane region" description="Helical" evidence="1">
    <location>
        <begin position="89"/>
        <end position="119"/>
    </location>
</feature>
<dbReference type="RefSeq" id="WP_006492507.1">
    <property type="nucleotide sequence ID" value="NC_017934.1"/>
</dbReference>
<protein>
    <submittedName>
        <fullName evidence="2">Uncharacterized protein</fullName>
    </submittedName>
</protein>
<accession>I2F3M0</accession>
<evidence type="ECO:0000313" key="2">
    <source>
        <dbReference type="EMBL" id="AFK06523.1"/>
    </source>
</evidence>
<dbReference type="AlphaFoldDB" id="I2F3M0"/>
<feature type="transmembrane region" description="Helical" evidence="1">
    <location>
        <begin position="55"/>
        <end position="77"/>
    </location>
</feature>
<evidence type="ECO:0000256" key="1">
    <source>
        <dbReference type="SAM" id="Phobius"/>
    </source>
</evidence>
<dbReference type="Proteomes" id="UP000002881">
    <property type="component" value="Chromosome"/>
</dbReference>
<dbReference type="KEGG" id="mpg:Theba_0809"/>
<reference evidence="2 3" key="1">
    <citation type="journal article" date="2012" name="Genome Biol. Evol.">
        <title>Genome Sequence of the Mesophilic Thermotogales Bacterium Mesotoga prima MesG1.Ag.4.2 Reveals the Largest Thermotogales Genome To Date.</title>
        <authorList>
            <person name="Zhaxybayeva O."/>
            <person name="Swithers K.S."/>
            <person name="Foght J."/>
            <person name="Green A.G."/>
            <person name="Bruce D."/>
            <person name="Detter C."/>
            <person name="Han S."/>
            <person name="Teshima H."/>
            <person name="Han J."/>
            <person name="Woyke T."/>
            <person name="Pitluck S."/>
            <person name="Nolan M."/>
            <person name="Ivanova N."/>
            <person name="Pati A."/>
            <person name="Land M.L."/>
            <person name="Dlutek M."/>
            <person name="Doolittle W.F."/>
            <person name="Noll K.M."/>
            <person name="Nesbo C.L."/>
        </authorList>
    </citation>
    <scope>NUCLEOTIDE SEQUENCE [LARGE SCALE GENOMIC DNA]</scope>
    <source>
        <strain evidence="3">mesG1.Ag.4.2</strain>
    </source>
</reference>
<keyword evidence="1" id="KW-0472">Membrane</keyword>
<name>I2F3M0_9BACT</name>
<proteinExistence type="predicted"/>
<evidence type="ECO:0000313" key="3">
    <source>
        <dbReference type="Proteomes" id="UP000002881"/>
    </source>
</evidence>
<organism evidence="2 3">
    <name type="scientific">Mesotoga prima MesG1.Ag.4.2</name>
    <dbReference type="NCBI Taxonomy" id="660470"/>
    <lineage>
        <taxon>Bacteria</taxon>
        <taxon>Thermotogati</taxon>
        <taxon>Thermotogota</taxon>
        <taxon>Thermotogae</taxon>
        <taxon>Kosmotogales</taxon>
        <taxon>Kosmotogaceae</taxon>
        <taxon>Mesotoga</taxon>
    </lineage>
</organism>
<dbReference type="HOGENOM" id="CLU_1978897_0_0_0"/>
<keyword evidence="1" id="KW-0812">Transmembrane</keyword>